<sequence length="85" mass="9511">MSERSRCWLSHLSAIEAEGITTKTYSERDGLSPQARNRWRKRLLADGSRSRAKLALGGFLLIQIEQEARHRRGASGTVHAEIAHG</sequence>
<evidence type="ECO:0000313" key="2">
    <source>
        <dbReference type="Proteomes" id="UP000002186"/>
    </source>
</evidence>
<accession>C4K9A4</accession>
<evidence type="ECO:0000313" key="1">
    <source>
        <dbReference type="EMBL" id="ACR02615.1"/>
    </source>
</evidence>
<name>C4K9A4_THASP</name>
<organism evidence="1 2">
    <name type="scientific">Thauera aminoaromatica</name>
    <dbReference type="NCBI Taxonomy" id="164330"/>
    <lineage>
        <taxon>Bacteria</taxon>
        <taxon>Pseudomonadati</taxon>
        <taxon>Pseudomonadota</taxon>
        <taxon>Betaproteobacteria</taxon>
        <taxon>Rhodocyclales</taxon>
        <taxon>Zoogloeaceae</taxon>
        <taxon>Thauera</taxon>
    </lineage>
</organism>
<dbReference type="HOGENOM" id="CLU_172554_0_0_4"/>
<dbReference type="EMBL" id="CP001281">
    <property type="protein sequence ID" value="ACR02615.1"/>
    <property type="molecule type" value="Genomic_DNA"/>
</dbReference>
<protein>
    <submittedName>
        <fullName evidence="1">Cobyrinic acid ac-diamide synthase</fullName>
    </submittedName>
</protein>
<proteinExistence type="predicted"/>
<dbReference type="Proteomes" id="UP000002186">
    <property type="component" value="Chromosome"/>
</dbReference>
<dbReference type="RefSeq" id="WP_012586294.1">
    <property type="nucleotide sequence ID" value="NC_011662.2"/>
</dbReference>
<reference evidence="2" key="1">
    <citation type="submission" date="2009-05" db="EMBL/GenBank/DDBJ databases">
        <title>Complete sequence of chromosome of Thauera sp. MZ1T.</title>
        <authorList>
            <consortium name="US DOE Joint Genome Institute"/>
            <person name="Lucas S."/>
            <person name="Copeland A."/>
            <person name="Lapidus A."/>
            <person name="Glavina del Rio T."/>
            <person name="Dalin E."/>
            <person name="Tice H."/>
            <person name="Bruce D."/>
            <person name="Goodwin L."/>
            <person name="Pitluck S."/>
            <person name="Sims D."/>
            <person name="Brettin T."/>
            <person name="Detter J.C."/>
            <person name="Han C."/>
            <person name="Larimer F."/>
            <person name="Land M."/>
            <person name="Hauser L."/>
            <person name="Kyrpides N."/>
            <person name="Mikhailova N."/>
            <person name="Sayler G.S."/>
        </authorList>
    </citation>
    <scope>NUCLEOTIDE SEQUENCE [LARGE SCALE GENOMIC DNA]</scope>
    <source>
        <strain evidence="2">MZ1T</strain>
    </source>
</reference>
<gene>
    <name evidence="1" type="ordered locus">Tmz1t_4033</name>
</gene>
<keyword evidence="2" id="KW-1185">Reference proteome</keyword>
<dbReference type="AlphaFoldDB" id="C4K9A4"/>
<reference evidence="1 2" key="2">
    <citation type="journal article" date="2012" name="Stand. Genomic Sci.">
        <title>Complete genome sequence of Thauera aminoaromatica strain MZ1T.</title>
        <authorList>
            <person name="Jiang K."/>
            <person name="Sanseverino J."/>
            <person name="Chauhan A."/>
            <person name="Lucas S."/>
            <person name="Copeland A."/>
            <person name="Lapidus A."/>
            <person name="Del Rio T.G."/>
            <person name="Dalin E."/>
            <person name="Tice H."/>
            <person name="Bruce D."/>
            <person name="Goodwin L."/>
            <person name="Pitluck S."/>
            <person name="Sims D."/>
            <person name="Brettin T."/>
            <person name="Detter J.C."/>
            <person name="Han C."/>
            <person name="Chang Y.J."/>
            <person name="Larimer F."/>
            <person name="Land M."/>
            <person name="Hauser L."/>
            <person name="Kyrpides N.C."/>
            <person name="Mikhailova N."/>
            <person name="Moser S."/>
            <person name="Jegier P."/>
            <person name="Close D."/>
            <person name="Debruyn J.M."/>
            <person name="Wang Y."/>
            <person name="Layton A.C."/>
            <person name="Allen M.S."/>
            <person name="Sayler G.S."/>
        </authorList>
    </citation>
    <scope>NUCLEOTIDE SEQUENCE [LARGE SCALE GENOMIC DNA]</scope>
    <source>
        <strain evidence="1 2">MZ1T</strain>
    </source>
</reference>
<dbReference type="KEGG" id="tmz:Tmz1t_4033"/>